<evidence type="ECO:0000313" key="2">
    <source>
        <dbReference type="Proteomes" id="UP000492821"/>
    </source>
</evidence>
<organism evidence="2 3">
    <name type="scientific">Panagrellus redivivus</name>
    <name type="common">Microworm</name>
    <dbReference type="NCBI Taxonomy" id="6233"/>
    <lineage>
        <taxon>Eukaryota</taxon>
        <taxon>Metazoa</taxon>
        <taxon>Ecdysozoa</taxon>
        <taxon>Nematoda</taxon>
        <taxon>Chromadorea</taxon>
        <taxon>Rhabditida</taxon>
        <taxon>Tylenchina</taxon>
        <taxon>Panagrolaimomorpha</taxon>
        <taxon>Panagrolaimoidea</taxon>
        <taxon>Panagrolaimidae</taxon>
        <taxon>Panagrellus</taxon>
    </lineage>
</organism>
<feature type="region of interest" description="Disordered" evidence="1">
    <location>
        <begin position="1"/>
        <end position="130"/>
    </location>
</feature>
<name>A0A7E4ZV16_PANRE</name>
<sequence>MNPHDGHEDPLMTPPPTPKSTRRFRVGRRSSLARKIGFGSSAPVRNHIDLSLSARTPSPNKSSSSSYVTPLGTPQAPRRSPGVMKRLRRALSFGPKHHRNPVTPSLESPTTGAASSSESSSDTSMESVQQSLATIEARENMIRAVMDDIHERMAYHEASVAILKRCLHLEAANLARYQQKAAEGNQELDQLQRQKAYLTIMKLP</sequence>
<feature type="compositionally biased region" description="Basic residues" evidence="1">
    <location>
        <begin position="20"/>
        <end position="32"/>
    </location>
</feature>
<dbReference type="Proteomes" id="UP000492821">
    <property type="component" value="Unassembled WGS sequence"/>
</dbReference>
<evidence type="ECO:0000313" key="3">
    <source>
        <dbReference type="WBParaSite" id="Pan_g19292.t1"/>
    </source>
</evidence>
<accession>A0A7E4ZV16</accession>
<reference evidence="2" key="1">
    <citation type="journal article" date="2013" name="Genetics">
        <title>The draft genome and transcriptome of Panagrellus redivivus are shaped by the harsh demands of a free-living lifestyle.</title>
        <authorList>
            <person name="Srinivasan J."/>
            <person name="Dillman A.R."/>
            <person name="Macchietto M.G."/>
            <person name="Heikkinen L."/>
            <person name="Lakso M."/>
            <person name="Fracchia K.M."/>
            <person name="Antoshechkin I."/>
            <person name="Mortazavi A."/>
            <person name="Wong G."/>
            <person name="Sternberg P.W."/>
        </authorList>
    </citation>
    <scope>NUCLEOTIDE SEQUENCE [LARGE SCALE GENOMIC DNA]</scope>
    <source>
        <strain evidence="2">MT8872</strain>
    </source>
</reference>
<protein>
    <submittedName>
        <fullName evidence="3">Expressed conserved protein</fullName>
    </submittedName>
</protein>
<feature type="compositionally biased region" description="Basic residues" evidence="1">
    <location>
        <begin position="85"/>
        <end position="100"/>
    </location>
</feature>
<reference evidence="3" key="2">
    <citation type="submission" date="2020-10" db="UniProtKB">
        <authorList>
            <consortium name="WormBaseParasite"/>
        </authorList>
    </citation>
    <scope>IDENTIFICATION</scope>
</reference>
<dbReference type="WBParaSite" id="Pan_g19292.t1">
    <property type="protein sequence ID" value="Pan_g19292.t1"/>
    <property type="gene ID" value="Pan_g19292"/>
</dbReference>
<feature type="compositionally biased region" description="Low complexity" evidence="1">
    <location>
        <begin position="107"/>
        <end position="127"/>
    </location>
</feature>
<keyword evidence="2" id="KW-1185">Reference proteome</keyword>
<proteinExistence type="predicted"/>
<dbReference type="AlphaFoldDB" id="A0A7E4ZV16"/>
<evidence type="ECO:0000256" key="1">
    <source>
        <dbReference type="SAM" id="MobiDB-lite"/>
    </source>
</evidence>
<feature type="compositionally biased region" description="Basic and acidic residues" evidence="1">
    <location>
        <begin position="1"/>
        <end position="10"/>
    </location>
</feature>